<dbReference type="Proteomes" id="UP001059596">
    <property type="component" value="Unassembled WGS sequence"/>
</dbReference>
<sequence length="293" mass="32832">AFKNFLLLVVLLLAIHLEASKIVYKKPLYGNGNTIKEKRLRSKGLKPETTTISSTTEADWLTGAVEFVIVTTPRNDLETRSAVMPQQDNQPVPCTCGVFLSSQIPNGLPTKPLIHQELDRMFPCNAIGRKQCQTKCLEAIVQHLPNSANIVCSTLGHDCHKERAYLFIKNCHNQWVNTNLQAGREYCCRGGNPYRTMVCVPCFIIPLLLYIWHKFVQPILLRYWNPWQKKDAEGNVIKKGPEFPFECKGGVCPFVPGAKKSAADGDADSKDCDNPHTTSTTTSPETEETKKEI</sequence>
<accession>A0A9P9YFU8</accession>
<keyword evidence="3" id="KW-0732">Signal</keyword>
<feature type="non-terminal residue" evidence="4">
    <location>
        <position position="1"/>
    </location>
</feature>
<dbReference type="AlphaFoldDB" id="A0A9P9YFU8"/>
<evidence type="ECO:0000313" key="4">
    <source>
        <dbReference type="EMBL" id="KAI8036028.1"/>
    </source>
</evidence>
<protein>
    <recommendedName>
        <fullName evidence="6">Follicle cell protein 3C-1</fullName>
    </recommendedName>
</protein>
<name>A0A9P9YFU8_9MUSC</name>
<dbReference type="InterPro" id="IPR026776">
    <property type="entry name" value="UPF0729_C18orf32-like"/>
</dbReference>
<feature type="signal peptide" evidence="3">
    <location>
        <begin position="1"/>
        <end position="19"/>
    </location>
</feature>
<evidence type="ECO:0000313" key="5">
    <source>
        <dbReference type="Proteomes" id="UP001059596"/>
    </source>
</evidence>
<comment type="caution">
    <text evidence="4">The sequence shown here is derived from an EMBL/GenBank/DDBJ whole genome shotgun (WGS) entry which is preliminary data.</text>
</comment>
<organism evidence="4 5">
    <name type="scientific">Drosophila gunungcola</name>
    <name type="common">fruit fly</name>
    <dbReference type="NCBI Taxonomy" id="103775"/>
    <lineage>
        <taxon>Eukaryota</taxon>
        <taxon>Metazoa</taxon>
        <taxon>Ecdysozoa</taxon>
        <taxon>Arthropoda</taxon>
        <taxon>Hexapoda</taxon>
        <taxon>Insecta</taxon>
        <taxon>Pterygota</taxon>
        <taxon>Neoptera</taxon>
        <taxon>Endopterygota</taxon>
        <taxon>Diptera</taxon>
        <taxon>Brachycera</taxon>
        <taxon>Muscomorpha</taxon>
        <taxon>Ephydroidea</taxon>
        <taxon>Drosophilidae</taxon>
        <taxon>Drosophila</taxon>
        <taxon>Sophophora</taxon>
    </lineage>
</organism>
<dbReference type="Pfam" id="PF14975">
    <property type="entry name" value="DUF4512"/>
    <property type="match status" value="1"/>
</dbReference>
<keyword evidence="5" id="KW-1185">Reference proteome</keyword>
<gene>
    <name evidence="4" type="ORF">M5D96_011122</name>
</gene>
<evidence type="ECO:0000256" key="1">
    <source>
        <dbReference type="ARBA" id="ARBA00007959"/>
    </source>
</evidence>
<evidence type="ECO:0008006" key="6">
    <source>
        <dbReference type="Google" id="ProtNLM"/>
    </source>
</evidence>
<feature type="chain" id="PRO_5040320775" description="Follicle cell protein 3C-1" evidence="3">
    <location>
        <begin position="20"/>
        <end position="293"/>
    </location>
</feature>
<feature type="region of interest" description="Disordered" evidence="2">
    <location>
        <begin position="260"/>
        <end position="293"/>
    </location>
</feature>
<proteinExistence type="inferred from homology"/>
<reference evidence="4" key="1">
    <citation type="journal article" date="2023" name="Genome Biol. Evol.">
        <title>Long-read-based Genome Assembly of Drosophila gunungcola Reveals Fewer Chemosensory Genes in Flower-breeding Species.</title>
        <authorList>
            <person name="Negi A."/>
            <person name="Liao B.Y."/>
            <person name="Yeh S.D."/>
        </authorList>
    </citation>
    <scope>NUCLEOTIDE SEQUENCE</scope>
    <source>
        <strain evidence="4">Sukarami</strain>
    </source>
</reference>
<feature type="compositionally biased region" description="Basic and acidic residues" evidence="2">
    <location>
        <begin position="261"/>
        <end position="274"/>
    </location>
</feature>
<evidence type="ECO:0000256" key="3">
    <source>
        <dbReference type="SAM" id="SignalP"/>
    </source>
</evidence>
<dbReference type="PANTHER" id="PTHR13456">
    <property type="entry name" value="UPF0729 PROTEIN C18ORF32"/>
    <property type="match status" value="1"/>
</dbReference>
<dbReference type="PANTHER" id="PTHR13456:SF0">
    <property type="entry name" value="UPF0729 PROTEIN C18ORF32"/>
    <property type="match status" value="1"/>
</dbReference>
<dbReference type="EMBL" id="JAMKOV010000024">
    <property type="protein sequence ID" value="KAI8036028.1"/>
    <property type="molecule type" value="Genomic_DNA"/>
</dbReference>
<evidence type="ECO:0000256" key="2">
    <source>
        <dbReference type="SAM" id="MobiDB-lite"/>
    </source>
</evidence>
<comment type="similarity">
    <text evidence="1">Belongs to the UPF0729 family.</text>
</comment>